<feature type="region of interest" description="Disordered" evidence="1">
    <location>
        <begin position="45"/>
        <end position="78"/>
    </location>
</feature>
<protein>
    <submittedName>
        <fullName evidence="2">Uncharacterized protein</fullName>
    </submittedName>
</protein>
<comment type="caution">
    <text evidence="2">The sequence shown here is derived from an EMBL/GenBank/DDBJ whole genome shotgun (WGS) entry which is preliminary data.</text>
</comment>
<evidence type="ECO:0000256" key="1">
    <source>
        <dbReference type="SAM" id="MobiDB-lite"/>
    </source>
</evidence>
<dbReference type="AlphaFoldDB" id="A0A8K1H078"/>
<organism evidence="2 3">
    <name type="scientific">Zosterops borbonicus</name>
    <dbReference type="NCBI Taxonomy" id="364589"/>
    <lineage>
        <taxon>Eukaryota</taxon>
        <taxon>Metazoa</taxon>
        <taxon>Chordata</taxon>
        <taxon>Craniata</taxon>
        <taxon>Vertebrata</taxon>
        <taxon>Euteleostomi</taxon>
        <taxon>Archelosauria</taxon>
        <taxon>Archosauria</taxon>
        <taxon>Dinosauria</taxon>
        <taxon>Saurischia</taxon>
        <taxon>Theropoda</taxon>
        <taxon>Coelurosauria</taxon>
        <taxon>Aves</taxon>
        <taxon>Neognathae</taxon>
        <taxon>Neoaves</taxon>
        <taxon>Telluraves</taxon>
        <taxon>Australaves</taxon>
        <taxon>Passeriformes</taxon>
        <taxon>Sylvioidea</taxon>
        <taxon>Zosteropidae</taxon>
        <taxon>Zosterops</taxon>
    </lineage>
</organism>
<feature type="non-terminal residue" evidence="2">
    <location>
        <position position="1"/>
    </location>
</feature>
<dbReference type="EMBL" id="SWJQ01000005">
    <property type="protein sequence ID" value="TRZ26844.1"/>
    <property type="molecule type" value="Genomic_DNA"/>
</dbReference>
<sequence>VQKRSVVQELLGMDTQRLVNPQPVQSNPEQPGSTRTGCGTVCHPPEQETTRKVPLNIPGMDPTAELGQKRKDLSLPAA</sequence>
<dbReference type="Proteomes" id="UP000796761">
    <property type="component" value="Unassembled WGS sequence"/>
</dbReference>
<gene>
    <name evidence="2" type="ORF">HGM15179_000314</name>
</gene>
<feature type="non-terminal residue" evidence="2">
    <location>
        <position position="78"/>
    </location>
</feature>
<feature type="compositionally biased region" description="Basic and acidic residues" evidence="1">
    <location>
        <begin position="67"/>
        <end position="78"/>
    </location>
</feature>
<accession>A0A8K1H078</accession>
<reference evidence="2" key="1">
    <citation type="submission" date="2019-04" db="EMBL/GenBank/DDBJ databases">
        <title>Genome assembly of Zosterops borbonicus 15179.</title>
        <authorList>
            <person name="Leroy T."/>
            <person name="Anselmetti Y."/>
            <person name="Tilak M.-K."/>
            <person name="Nabholz B."/>
        </authorList>
    </citation>
    <scope>NUCLEOTIDE SEQUENCE</scope>
    <source>
        <strain evidence="2">HGM_15179</strain>
        <tissue evidence="2">Muscle</tissue>
    </source>
</reference>
<proteinExistence type="predicted"/>
<evidence type="ECO:0000313" key="3">
    <source>
        <dbReference type="Proteomes" id="UP000796761"/>
    </source>
</evidence>
<keyword evidence="3" id="KW-1185">Reference proteome</keyword>
<evidence type="ECO:0000313" key="2">
    <source>
        <dbReference type="EMBL" id="TRZ26844.1"/>
    </source>
</evidence>
<name>A0A8K1H078_9PASS</name>